<reference evidence="1" key="1">
    <citation type="submission" date="2020-01" db="EMBL/GenBank/DDBJ databases">
        <title>Identification and distribution of gene clusters putatively required for synthesis of sphingolipid metabolism inhibitors in phylogenetically diverse species of the filamentous fungus Fusarium.</title>
        <authorList>
            <person name="Kim H.-S."/>
            <person name="Busman M."/>
            <person name="Brown D.W."/>
            <person name="Divon H."/>
            <person name="Uhlig S."/>
            <person name="Proctor R.H."/>
        </authorList>
    </citation>
    <scope>NUCLEOTIDE SEQUENCE</scope>
    <source>
        <strain evidence="1">NRRL 31653</strain>
    </source>
</reference>
<protein>
    <submittedName>
        <fullName evidence="1">Uncharacterized protein</fullName>
    </submittedName>
</protein>
<gene>
    <name evidence="1" type="ORF">FAGAP_12804</name>
</gene>
<name>A0A9P5B325_9HYPO</name>
<dbReference type="EMBL" id="LUFC02001453">
    <property type="protein sequence ID" value="KAF4474628.1"/>
    <property type="molecule type" value="Genomic_DNA"/>
</dbReference>
<evidence type="ECO:0000313" key="2">
    <source>
        <dbReference type="Proteomes" id="UP000737391"/>
    </source>
</evidence>
<dbReference type="AlphaFoldDB" id="A0A9P5B325"/>
<evidence type="ECO:0000313" key="1">
    <source>
        <dbReference type="EMBL" id="KAF4474628.1"/>
    </source>
</evidence>
<dbReference type="Proteomes" id="UP000737391">
    <property type="component" value="Unassembled WGS sequence"/>
</dbReference>
<proteinExistence type="predicted"/>
<keyword evidence="2" id="KW-1185">Reference proteome</keyword>
<dbReference type="OrthoDB" id="5153694at2759"/>
<comment type="caution">
    <text evidence="1">The sequence shown here is derived from an EMBL/GenBank/DDBJ whole genome shotgun (WGS) entry which is preliminary data.</text>
</comment>
<accession>A0A9P5B325</accession>
<organism evidence="1 2">
    <name type="scientific">Fusarium agapanthi</name>
    <dbReference type="NCBI Taxonomy" id="1803897"/>
    <lineage>
        <taxon>Eukaryota</taxon>
        <taxon>Fungi</taxon>
        <taxon>Dikarya</taxon>
        <taxon>Ascomycota</taxon>
        <taxon>Pezizomycotina</taxon>
        <taxon>Sordariomycetes</taxon>
        <taxon>Hypocreomycetidae</taxon>
        <taxon>Hypocreales</taxon>
        <taxon>Nectriaceae</taxon>
        <taxon>Fusarium</taxon>
        <taxon>Fusarium fujikuroi species complex</taxon>
    </lineage>
</organism>
<sequence>MIAWVLSDQAKQQIVSLMLGFRTAPTNISKEAYLTDENHVNANLKYFEQVEKQTILTEFQVEYARSCLAKRTLEVLQEEGRDRVTATNIDQVAQKLGMDVNTYLKIKDHYHTGRAWNKVCDGHDGPMPFIFTCARWPYKLTVRDWRDLTEDSRTKMIALLSSVGHELVERLDAREVVQEIIFKGSGEVFVWECVENPIWDFLAEWLSWTCWTPKDGKPYQACKYYVDFKQEMEEYKRRR</sequence>